<name>A0AAN6ZSZ6_9PEZI</name>
<organism evidence="1 2">
    <name type="scientific">Chaetomidium leptoderma</name>
    <dbReference type="NCBI Taxonomy" id="669021"/>
    <lineage>
        <taxon>Eukaryota</taxon>
        <taxon>Fungi</taxon>
        <taxon>Dikarya</taxon>
        <taxon>Ascomycota</taxon>
        <taxon>Pezizomycotina</taxon>
        <taxon>Sordariomycetes</taxon>
        <taxon>Sordariomycetidae</taxon>
        <taxon>Sordariales</taxon>
        <taxon>Chaetomiaceae</taxon>
        <taxon>Chaetomidium</taxon>
    </lineage>
</organism>
<evidence type="ECO:0000313" key="1">
    <source>
        <dbReference type="EMBL" id="KAK4148944.1"/>
    </source>
</evidence>
<evidence type="ECO:0000313" key="2">
    <source>
        <dbReference type="Proteomes" id="UP001302745"/>
    </source>
</evidence>
<proteinExistence type="predicted"/>
<reference evidence="1" key="2">
    <citation type="submission" date="2023-05" db="EMBL/GenBank/DDBJ databases">
        <authorList>
            <consortium name="Lawrence Berkeley National Laboratory"/>
            <person name="Steindorff A."/>
            <person name="Hensen N."/>
            <person name="Bonometti L."/>
            <person name="Westerberg I."/>
            <person name="Brannstrom I.O."/>
            <person name="Guillou S."/>
            <person name="Cros-Aarteil S."/>
            <person name="Calhoun S."/>
            <person name="Haridas S."/>
            <person name="Kuo A."/>
            <person name="Mondo S."/>
            <person name="Pangilinan J."/>
            <person name="Riley R."/>
            <person name="Labutti K."/>
            <person name="Andreopoulos B."/>
            <person name="Lipzen A."/>
            <person name="Chen C."/>
            <person name="Yanf M."/>
            <person name="Daum C."/>
            <person name="Ng V."/>
            <person name="Clum A."/>
            <person name="Ohm R."/>
            <person name="Martin F."/>
            <person name="Silar P."/>
            <person name="Natvig D."/>
            <person name="Lalanne C."/>
            <person name="Gautier V."/>
            <person name="Ament-Velasquez S.L."/>
            <person name="Kruys A."/>
            <person name="Hutchinson M.I."/>
            <person name="Powell A.J."/>
            <person name="Barry K."/>
            <person name="Miller A.N."/>
            <person name="Grigoriev I.V."/>
            <person name="Debuchy R."/>
            <person name="Gladieux P."/>
            <person name="Thoren M.H."/>
            <person name="Johannesson H."/>
        </authorList>
    </citation>
    <scope>NUCLEOTIDE SEQUENCE</scope>
    <source>
        <strain evidence="1">CBS 538.74</strain>
    </source>
</reference>
<reference evidence="1" key="1">
    <citation type="journal article" date="2023" name="Mol. Phylogenet. Evol.">
        <title>Genome-scale phylogeny and comparative genomics of the fungal order Sordariales.</title>
        <authorList>
            <person name="Hensen N."/>
            <person name="Bonometti L."/>
            <person name="Westerberg I."/>
            <person name="Brannstrom I.O."/>
            <person name="Guillou S."/>
            <person name="Cros-Aarteil S."/>
            <person name="Calhoun S."/>
            <person name="Haridas S."/>
            <person name="Kuo A."/>
            <person name="Mondo S."/>
            <person name="Pangilinan J."/>
            <person name="Riley R."/>
            <person name="LaButti K."/>
            <person name="Andreopoulos B."/>
            <person name="Lipzen A."/>
            <person name="Chen C."/>
            <person name="Yan M."/>
            <person name="Daum C."/>
            <person name="Ng V."/>
            <person name="Clum A."/>
            <person name="Steindorff A."/>
            <person name="Ohm R.A."/>
            <person name="Martin F."/>
            <person name="Silar P."/>
            <person name="Natvig D.O."/>
            <person name="Lalanne C."/>
            <person name="Gautier V."/>
            <person name="Ament-Velasquez S.L."/>
            <person name="Kruys A."/>
            <person name="Hutchinson M.I."/>
            <person name="Powell A.J."/>
            <person name="Barry K."/>
            <person name="Miller A.N."/>
            <person name="Grigoriev I.V."/>
            <person name="Debuchy R."/>
            <person name="Gladieux P."/>
            <person name="Hiltunen Thoren M."/>
            <person name="Johannesson H."/>
        </authorList>
    </citation>
    <scope>NUCLEOTIDE SEQUENCE</scope>
    <source>
        <strain evidence="1">CBS 538.74</strain>
    </source>
</reference>
<comment type="caution">
    <text evidence="1">The sequence shown here is derived from an EMBL/GenBank/DDBJ whole genome shotgun (WGS) entry which is preliminary data.</text>
</comment>
<keyword evidence="2" id="KW-1185">Reference proteome</keyword>
<gene>
    <name evidence="1" type="ORF">C8A00DRAFT_38474</name>
</gene>
<dbReference type="Gene3D" id="3.40.395.10">
    <property type="entry name" value="Adenoviral Proteinase, Chain A"/>
    <property type="match status" value="1"/>
</dbReference>
<dbReference type="SUPFAM" id="SSF54001">
    <property type="entry name" value="Cysteine proteinases"/>
    <property type="match status" value="1"/>
</dbReference>
<dbReference type="Proteomes" id="UP001302745">
    <property type="component" value="Unassembled WGS sequence"/>
</dbReference>
<dbReference type="AlphaFoldDB" id="A0AAN6ZSZ6"/>
<dbReference type="EMBL" id="MU857229">
    <property type="protein sequence ID" value="KAK4148944.1"/>
    <property type="molecule type" value="Genomic_DNA"/>
</dbReference>
<accession>A0AAN6ZSZ6</accession>
<sequence length="418" mass="48014">MASQQGTDIMNDTTPIDGRARRSLGDIIARQPRLSMEHSGLPDPSKMIDDVGHGPSIQKLRPGFYLLKPNVDVALILAHHFPRLVDRVSAMMMEFDMPQNEIQREVGPYILNLFNMEGRMGTREWLTDTDIITGLFMVTLGLHECIWTPQMGFNSRTATSSPRQKEKMLGKRWFVLPENEKNNHWRLLIHDRHPNRNTVFVFDSIQDPMDAQKVHRTYCTWLEKCGFEDRGQPALLVAKQMQQGYNWTCGLHTIDAARVFFREVLAAAWLTWRSGFDLDWANSALFQTWKHPTGDLHQEDQIISFYKNYIRRVLGSTAGGGCLREGDVASQQWETTKSVLTLPPNCQAVWATNKGAALLRAHGYNVAKYHQVQRWNVLVMRTAKEEGVGSDQIRPDCEEGWTGWSFLNKHRMMRPSYI</sequence>
<protein>
    <recommendedName>
        <fullName evidence="3">Ubiquitin-like protease family profile domain-containing protein</fullName>
    </recommendedName>
</protein>
<dbReference type="InterPro" id="IPR038765">
    <property type="entry name" value="Papain-like_cys_pep_sf"/>
</dbReference>
<evidence type="ECO:0008006" key="3">
    <source>
        <dbReference type="Google" id="ProtNLM"/>
    </source>
</evidence>